<organism evidence="3 4">
    <name type="scientific">Paenibacillus paeoniae</name>
    <dbReference type="NCBI Taxonomy" id="2292705"/>
    <lineage>
        <taxon>Bacteria</taxon>
        <taxon>Bacillati</taxon>
        <taxon>Bacillota</taxon>
        <taxon>Bacilli</taxon>
        <taxon>Bacillales</taxon>
        <taxon>Paenibacillaceae</taxon>
        <taxon>Paenibacillus</taxon>
    </lineage>
</organism>
<dbReference type="CDD" id="cd20736">
    <property type="entry name" value="PoNe_Nuclease"/>
    <property type="match status" value="1"/>
</dbReference>
<dbReference type="PANTHER" id="PTHR34039:SF1">
    <property type="entry name" value="UPF0102 PROTEIN YRAN"/>
    <property type="match status" value="1"/>
</dbReference>
<accession>A0A371PJV7</accession>
<evidence type="ECO:0000313" key="4">
    <source>
        <dbReference type="Proteomes" id="UP000261905"/>
    </source>
</evidence>
<dbReference type="NCBIfam" id="TIGR00252">
    <property type="entry name" value="YraN family protein"/>
    <property type="match status" value="1"/>
</dbReference>
<dbReference type="InterPro" id="IPR011856">
    <property type="entry name" value="tRNA_endonuc-like_dom_sf"/>
</dbReference>
<protein>
    <recommendedName>
        <fullName evidence="2">UPF0102 protein DX130_05485</fullName>
    </recommendedName>
</protein>
<dbReference type="AlphaFoldDB" id="A0A371PJV7"/>
<dbReference type="EMBL" id="QUBQ01000001">
    <property type="protein sequence ID" value="REK76491.1"/>
    <property type="molecule type" value="Genomic_DNA"/>
</dbReference>
<evidence type="ECO:0000256" key="2">
    <source>
        <dbReference type="HAMAP-Rule" id="MF_00048"/>
    </source>
</evidence>
<proteinExistence type="inferred from homology"/>
<dbReference type="GO" id="GO:0003676">
    <property type="term" value="F:nucleic acid binding"/>
    <property type="evidence" value="ECO:0007669"/>
    <property type="project" value="InterPro"/>
</dbReference>
<evidence type="ECO:0000313" key="3">
    <source>
        <dbReference type="EMBL" id="REK76491.1"/>
    </source>
</evidence>
<keyword evidence="4" id="KW-1185">Reference proteome</keyword>
<dbReference type="OrthoDB" id="9802516at2"/>
<dbReference type="Gene3D" id="3.40.1350.10">
    <property type="match status" value="1"/>
</dbReference>
<dbReference type="RefSeq" id="WP_116043465.1">
    <property type="nucleotide sequence ID" value="NZ_QUBQ01000001.1"/>
</dbReference>
<dbReference type="NCBIfam" id="NF009150">
    <property type="entry name" value="PRK12497.1-3"/>
    <property type="match status" value="1"/>
</dbReference>
<comment type="caution">
    <text evidence="3">The sequence shown here is derived from an EMBL/GenBank/DDBJ whole genome shotgun (WGS) entry which is preliminary data.</text>
</comment>
<evidence type="ECO:0000256" key="1">
    <source>
        <dbReference type="ARBA" id="ARBA00006738"/>
    </source>
</evidence>
<dbReference type="Pfam" id="PF02021">
    <property type="entry name" value="UPF0102"/>
    <property type="match status" value="1"/>
</dbReference>
<sequence length="123" mass="14100">MSVNRQRLGRIGEAEARRRLELLGYVILVANWRTRHGELDVVAVDGERLVFVEVRSRSAVSGGRYGTAAESVDPRKQRQVRLLAQSYMHFTNRYDASVRFDVIAVTIGEEDNITDYRHYKAAF</sequence>
<dbReference type="InterPro" id="IPR003509">
    <property type="entry name" value="UPF0102_YraN-like"/>
</dbReference>
<reference evidence="3 4" key="1">
    <citation type="submission" date="2018-08" db="EMBL/GenBank/DDBJ databases">
        <title>Paenibacillus sp. M4BSY-1, whole genome shotgun sequence.</title>
        <authorList>
            <person name="Tuo L."/>
        </authorList>
    </citation>
    <scope>NUCLEOTIDE SEQUENCE [LARGE SCALE GENOMIC DNA]</scope>
    <source>
        <strain evidence="3 4">M4BSY-1</strain>
    </source>
</reference>
<dbReference type="HAMAP" id="MF_00048">
    <property type="entry name" value="UPF0102"/>
    <property type="match status" value="1"/>
</dbReference>
<gene>
    <name evidence="3" type="ORF">DX130_05485</name>
</gene>
<name>A0A371PJV7_9BACL</name>
<dbReference type="SUPFAM" id="SSF52980">
    <property type="entry name" value="Restriction endonuclease-like"/>
    <property type="match status" value="1"/>
</dbReference>
<comment type="similarity">
    <text evidence="1 2">Belongs to the UPF0102 family.</text>
</comment>
<dbReference type="Proteomes" id="UP000261905">
    <property type="component" value="Unassembled WGS sequence"/>
</dbReference>
<dbReference type="InterPro" id="IPR011335">
    <property type="entry name" value="Restrct_endonuc-II-like"/>
</dbReference>
<dbReference type="PANTHER" id="PTHR34039">
    <property type="entry name" value="UPF0102 PROTEIN YRAN"/>
    <property type="match status" value="1"/>
</dbReference>